<dbReference type="PANTHER" id="PTHR43033">
    <property type="entry name" value="TRNA(ILE)-LYSIDINE SYNTHASE-RELATED"/>
    <property type="match status" value="1"/>
</dbReference>
<dbReference type="InterPro" id="IPR011063">
    <property type="entry name" value="TilS/TtcA_N"/>
</dbReference>
<protein>
    <recommendedName>
        <fullName evidence="8">tRNA(Ile)-lysidine synthase</fullName>
        <ecNumber evidence="8">6.3.4.19</ecNumber>
    </recommendedName>
    <alternativeName>
        <fullName evidence="8">tRNA(Ile)-2-lysyl-cytidine synthase</fullName>
    </alternativeName>
    <alternativeName>
        <fullName evidence="8">tRNA(Ile)-lysidine synthetase</fullName>
    </alternativeName>
</protein>
<dbReference type="SUPFAM" id="SSF52402">
    <property type="entry name" value="Adenine nucleotide alpha hydrolases-like"/>
    <property type="match status" value="1"/>
</dbReference>
<dbReference type="GO" id="GO:0032267">
    <property type="term" value="F:tRNA(Ile)-lysidine synthase activity"/>
    <property type="evidence" value="ECO:0007669"/>
    <property type="project" value="UniProtKB-EC"/>
</dbReference>
<reference evidence="10 11" key="1">
    <citation type="submission" date="2024-01" db="EMBL/GenBank/DDBJ databases">
        <title>Maribacter spp. originated from different algae showed divergent polysaccharides utilization ability.</title>
        <authorList>
            <person name="Wang H."/>
            <person name="Wu Y."/>
        </authorList>
    </citation>
    <scope>NUCLEOTIDE SEQUENCE [LARGE SCALE GENOMIC DNA]</scope>
    <source>
        <strain evidence="10 11">PR1</strain>
    </source>
</reference>
<dbReference type="NCBIfam" id="TIGR02433">
    <property type="entry name" value="lysidine_TilS_C"/>
    <property type="match status" value="1"/>
</dbReference>
<dbReference type="CDD" id="cd01992">
    <property type="entry name" value="TilS_N"/>
    <property type="match status" value="1"/>
</dbReference>
<evidence type="ECO:0000256" key="4">
    <source>
        <dbReference type="ARBA" id="ARBA00022694"/>
    </source>
</evidence>
<evidence type="ECO:0000259" key="9">
    <source>
        <dbReference type="SMART" id="SM00977"/>
    </source>
</evidence>
<dbReference type="InterPro" id="IPR012094">
    <property type="entry name" value="tRNA_Ile_lys_synt"/>
</dbReference>
<evidence type="ECO:0000256" key="8">
    <source>
        <dbReference type="HAMAP-Rule" id="MF_01161"/>
    </source>
</evidence>
<keyword evidence="4 8" id="KW-0819">tRNA processing</keyword>
<keyword evidence="2 8" id="KW-0963">Cytoplasm</keyword>
<organism evidence="10 11">
    <name type="scientific">Maribacter cobaltidurans</name>
    <dbReference type="NCBI Taxonomy" id="1178778"/>
    <lineage>
        <taxon>Bacteria</taxon>
        <taxon>Pseudomonadati</taxon>
        <taxon>Bacteroidota</taxon>
        <taxon>Flavobacteriia</taxon>
        <taxon>Flavobacteriales</taxon>
        <taxon>Flavobacteriaceae</taxon>
        <taxon>Maribacter</taxon>
    </lineage>
</organism>
<dbReference type="EMBL" id="JAZDDG010000006">
    <property type="protein sequence ID" value="MEE1977040.1"/>
    <property type="molecule type" value="Genomic_DNA"/>
</dbReference>
<evidence type="ECO:0000313" key="11">
    <source>
        <dbReference type="Proteomes" id="UP001356308"/>
    </source>
</evidence>
<evidence type="ECO:0000313" key="10">
    <source>
        <dbReference type="EMBL" id="MEE1977040.1"/>
    </source>
</evidence>
<dbReference type="SMART" id="SM00977">
    <property type="entry name" value="TilS_C"/>
    <property type="match status" value="1"/>
</dbReference>
<dbReference type="InterPro" id="IPR012796">
    <property type="entry name" value="Lysidine-tRNA-synth_C"/>
</dbReference>
<keyword evidence="3 8" id="KW-0436">Ligase</keyword>
<evidence type="ECO:0000256" key="7">
    <source>
        <dbReference type="ARBA" id="ARBA00048539"/>
    </source>
</evidence>
<feature type="binding site" evidence="8">
    <location>
        <begin position="26"/>
        <end position="31"/>
    </location>
    <ligand>
        <name>ATP</name>
        <dbReference type="ChEBI" id="CHEBI:30616"/>
    </ligand>
</feature>
<comment type="subcellular location">
    <subcellularLocation>
        <location evidence="1 8">Cytoplasm</location>
    </subcellularLocation>
</comment>
<dbReference type="InterPro" id="IPR014729">
    <property type="entry name" value="Rossmann-like_a/b/a_fold"/>
</dbReference>
<feature type="domain" description="Lysidine-tRNA(Ile) synthetase C-terminal" evidence="9">
    <location>
        <begin position="359"/>
        <end position="431"/>
    </location>
</feature>
<dbReference type="Gene3D" id="3.40.50.620">
    <property type="entry name" value="HUPs"/>
    <property type="match status" value="1"/>
</dbReference>
<name>A0ABU7IVY2_9FLAO</name>
<keyword evidence="6 8" id="KW-0067">ATP-binding</keyword>
<keyword evidence="5 8" id="KW-0547">Nucleotide-binding</keyword>
<dbReference type="NCBIfam" id="TIGR02432">
    <property type="entry name" value="lysidine_TilS_N"/>
    <property type="match status" value="1"/>
</dbReference>
<dbReference type="PANTHER" id="PTHR43033:SF1">
    <property type="entry name" value="TRNA(ILE)-LYSIDINE SYNTHASE-RELATED"/>
    <property type="match status" value="1"/>
</dbReference>
<dbReference type="Pfam" id="PF01171">
    <property type="entry name" value="ATP_bind_3"/>
    <property type="match status" value="1"/>
</dbReference>
<dbReference type="Proteomes" id="UP001356308">
    <property type="component" value="Unassembled WGS sequence"/>
</dbReference>
<dbReference type="HAMAP" id="MF_01161">
    <property type="entry name" value="tRNA_Ile_lys_synt"/>
    <property type="match status" value="1"/>
</dbReference>
<dbReference type="InterPro" id="IPR012795">
    <property type="entry name" value="tRNA_Ile_lys_synt_N"/>
</dbReference>
<dbReference type="SUPFAM" id="SSF56037">
    <property type="entry name" value="PheT/TilS domain"/>
    <property type="match status" value="1"/>
</dbReference>
<dbReference type="EC" id="6.3.4.19" evidence="8"/>
<evidence type="ECO:0000256" key="5">
    <source>
        <dbReference type="ARBA" id="ARBA00022741"/>
    </source>
</evidence>
<comment type="catalytic activity">
    <reaction evidence="7 8">
        <text>cytidine(34) in tRNA(Ile2) + L-lysine + ATP = lysidine(34) in tRNA(Ile2) + AMP + diphosphate + H(+)</text>
        <dbReference type="Rhea" id="RHEA:43744"/>
        <dbReference type="Rhea" id="RHEA-COMP:10625"/>
        <dbReference type="Rhea" id="RHEA-COMP:10670"/>
        <dbReference type="ChEBI" id="CHEBI:15378"/>
        <dbReference type="ChEBI" id="CHEBI:30616"/>
        <dbReference type="ChEBI" id="CHEBI:32551"/>
        <dbReference type="ChEBI" id="CHEBI:33019"/>
        <dbReference type="ChEBI" id="CHEBI:82748"/>
        <dbReference type="ChEBI" id="CHEBI:83665"/>
        <dbReference type="ChEBI" id="CHEBI:456215"/>
        <dbReference type="EC" id="6.3.4.19"/>
    </reaction>
</comment>
<proteinExistence type="inferred from homology"/>
<comment type="caution">
    <text evidence="10">The sequence shown here is derived from an EMBL/GenBank/DDBJ whole genome shotgun (WGS) entry which is preliminary data.</text>
</comment>
<comment type="domain">
    <text evidence="8">The N-terminal region contains the highly conserved SGGXDS motif, predicted to be a P-loop motif involved in ATP binding.</text>
</comment>
<comment type="similarity">
    <text evidence="8">Belongs to the tRNA(Ile)-lysidine synthase family.</text>
</comment>
<keyword evidence="11" id="KW-1185">Reference proteome</keyword>
<dbReference type="Pfam" id="PF11734">
    <property type="entry name" value="TilS_C"/>
    <property type="match status" value="1"/>
</dbReference>
<dbReference type="RefSeq" id="WP_272651735.1">
    <property type="nucleotide sequence ID" value="NZ_JAZDDG010000006.1"/>
</dbReference>
<accession>A0ABU7IVY2</accession>
<evidence type="ECO:0000256" key="1">
    <source>
        <dbReference type="ARBA" id="ARBA00004496"/>
    </source>
</evidence>
<evidence type="ECO:0000256" key="2">
    <source>
        <dbReference type="ARBA" id="ARBA00022490"/>
    </source>
</evidence>
<evidence type="ECO:0000256" key="3">
    <source>
        <dbReference type="ARBA" id="ARBA00022598"/>
    </source>
</evidence>
<sequence>MLKDFKSHISHNFPELLKHKFLLACSGGLDSVLLSYLCNQCGMDFILAHCNFRLRGDASDGDESFVKSLAKSLDKPVLVAHFDTMGYVNNKNVSVQMAARDLRYSWFKNQLEEHHINFLVTAHHADDNLETFLINLSRGTGIEGLTGIPANFGNIRRPLLKYSRVEISKYALEKNLEWREDESNRDTKYLRNKIRLEIVPKLKELHPTFLENFKRTQKFLSQTQDISENEIKKIKDGLFIKENGYIKIGIAELEELEPLDAYLYTIFQAYGFTEWDNVRDLLHGMSGKSLHSNKYTLLKNRDNLILAKNKAKVEVEFQIEEGQEKVTTPLNLELRQVSERKDNTPNIIYIDKNALKFPLTVRKWKQGDYFYPLGLNGKKKLSKFFKDEKMDFFSKREQWLLCSDNEIVWVIGRRADERFKVQNKTKKILRVAIL</sequence>
<gene>
    <name evidence="8 10" type="primary">tilS</name>
    <name evidence="10" type="ORF">V1I91_13215</name>
</gene>
<comment type="function">
    <text evidence="8">Ligates lysine onto the cytidine present at position 34 of the AUA codon-specific tRNA(Ile) that contains the anticodon CAU, in an ATP-dependent manner. Cytidine is converted to lysidine, thus changing the amino acid specificity of the tRNA from methionine to isoleucine.</text>
</comment>
<evidence type="ECO:0000256" key="6">
    <source>
        <dbReference type="ARBA" id="ARBA00022840"/>
    </source>
</evidence>